<dbReference type="AlphaFoldDB" id="A0AAV4UX83"/>
<evidence type="ECO:0000313" key="2">
    <source>
        <dbReference type="EMBL" id="GIY62368.1"/>
    </source>
</evidence>
<gene>
    <name evidence="2" type="primary">rbck1_1</name>
    <name evidence="2" type="ORF">CDAR_50161</name>
</gene>
<comment type="caution">
    <text evidence="2">The sequence shown here is derived from an EMBL/GenBank/DDBJ whole genome shotgun (WGS) entry which is preliminary data.</text>
</comment>
<evidence type="ECO:0000313" key="3">
    <source>
        <dbReference type="Proteomes" id="UP001054837"/>
    </source>
</evidence>
<sequence length="181" mass="20304">MLSYINRAFCRVYSGPLSLDMSCDLCQHGSHVCQGYNRHPNFEHPHYADVPDDVDEEPEAPTLSLGNRILWLTETRAASGIVRWIGRIRAISAGWSAGIEFDNVMPNGGNGDFRGRNFFASRPGHALFLSVSDLIKVDSAPSSSNGERTFFGRLQDSCSNFAHRRRRDSTFGHFKQDYVFA</sequence>
<feature type="domain" description="CAP-Gly" evidence="1">
    <location>
        <begin position="65"/>
        <end position="135"/>
    </location>
</feature>
<proteinExistence type="predicted"/>
<dbReference type="InterPro" id="IPR000938">
    <property type="entry name" value="CAP-Gly_domain"/>
</dbReference>
<dbReference type="Gene3D" id="2.30.30.190">
    <property type="entry name" value="CAP Gly-rich-like domain"/>
    <property type="match status" value="1"/>
</dbReference>
<dbReference type="Pfam" id="PF01302">
    <property type="entry name" value="CAP_GLY"/>
    <property type="match status" value="1"/>
</dbReference>
<keyword evidence="3" id="KW-1185">Reference proteome</keyword>
<dbReference type="InterPro" id="IPR036859">
    <property type="entry name" value="CAP-Gly_dom_sf"/>
</dbReference>
<organism evidence="2 3">
    <name type="scientific">Caerostris darwini</name>
    <dbReference type="NCBI Taxonomy" id="1538125"/>
    <lineage>
        <taxon>Eukaryota</taxon>
        <taxon>Metazoa</taxon>
        <taxon>Ecdysozoa</taxon>
        <taxon>Arthropoda</taxon>
        <taxon>Chelicerata</taxon>
        <taxon>Arachnida</taxon>
        <taxon>Araneae</taxon>
        <taxon>Araneomorphae</taxon>
        <taxon>Entelegynae</taxon>
        <taxon>Araneoidea</taxon>
        <taxon>Araneidae</taxon>
        <taxon>Caerostris</taxon>
    </lineage>
</organism>
<dbReference type="SMART" id="SM01052">
    <property type="entry name" value="CAP_GLY"/>
    <property type="match status" value="1"/>
</dbReference>
<reference evidence="2 3" key="1">
    <citation type="submission" date="2021-06" db="EMBL/GenBank/DDBJ databases">
        <title>Caerostris darwini draft genome.</title>
        <authorList>
            <person name="Kono N."/>
            <person name="Arakawa K."/>
        </authorList>
    </citation>
    <scope>NUCLEOTIDE SEQUENCE [LARGE SCALE GENOMIC DNA]</scope>
</reference>
<dbReference type="SUPFAM" id="SSF74924">
    <property type="entry name" value="Cap-Gly domain"/>
    <property type="match status" value="1"/>
</dbReference>
<evidence type="ECO:0000259" key="1">
    <source>
        <dbReference type="SMART" id="SM01052"/>
    </source>
</evidence>
<name>A0AAV4UX83_9ARAC</name>
<protein>
    <submittedName>
        <fullName evidence="2">RanBP-type and C3HC4-type zinc finger-containing protein 1</fullName>
    </submittedName>
</protein>
<dbReference type="Proteomes" id="UP001054837">
    <property type="component" value="Unassembled WGS sequence"/>
</dbReference>
<dbReference type="EMBL" id="BPLQ01012086">
    <property type="protein sequence ID" value="GIY62368.1"/>
    <property type="molecule type" value="Genomic_DNA"/>
</dbReference>
<accession>A0AAV4UX83</accession>